<evidence type="ECO:0000259" key="8">
    <source>
        <dbReference type="Pfam" id="PF02687"/>
    </source>
</evidence>
<feature type="transmembrane region" description="Helical" evidence="7">
    <location>
        <begin position="820"/>
        <end position="846"/>
    </location>
</feature>
<dbReference type="Proteomes" id="UP000029091">
    <property type="component" value="Unassembled WGS sequence"/>
</dbReference>
<evidence type="ECO:0000256" key="3">
    <source>
        <dbReference type="ARBA" id="ARBA00022692"/>
    </source>
</evidence>
<feature type="transmembrane region" description="Helical" evidence="7">
    <location>
        <begin position="911"/>
        <end position="930"/>
    </location>
</feature>
<protein>
    <submittedName>
        <fullName evidence="10">Putative ABC transport system integral membrane protein</fullName>
    </submittedName>
</protein>
<evidence type="ECO:0000256" key="7">
    <source>
        <dbReference type="SAM" id="Phobius"/>
    </source>
</evidence>
<dbReference type="RefSeq" id="WP_033499712.1">
    <property type="nucleotide sequence ID" value="NZ_JDUX01000004.1"/>
</dbReference>
<dbReference type="AlphaFoldDB" id="A0A087DQ91"/>
<dbReference type="InterPro" id="IPR025857">
    <property type="entry name" value="MacB_PCD"/>
</dbReference>
<name>A0A087DQ91_BIFAD</name>
<reference evidence="10 11" key="1">
    <citation type="submission" date="2014-03" db="EMBL/GenBank/DDBJ databases">
        <title>Genomics of Bifidobacteria.</title>
        <authorList>
            <person name="Ventura M."/>
            <person name="Milani C."/>
            <person name="Lugli G.A."/>
        </authorList>
    </citation>
    <scope>NUCLEOTIDE SEQUENCE [LARGE SCALE GENOMIC DNA]</scope>
    <source>
        <strain evidence="11">JCM 15918</strain>
    </source>
</reference>
<feature type="domain" description="MacB-like periplasmic core" evidence="9">
    <location>
        <begin position="17"/>
        <end position="201"/>
    </location>
</feature>
<accession>A0A087DQ91</accession>
<feature type="transmembrane region" description="Helical" evidence="7">
    <location>
        <begin position="12"/>
        <end position="34"/>
    </location>
</feature>
<evidence type="ECO:0000256" key="1">
    <source>
        <dbReference type="ARBA" id="ARBA00004651"/>
    </source>
</evidence>
<dbReference type="InterPro" id="IPR050250">
    <property type="entry name" value="Macrolide_Exporter_MacB"/>
</dbReference>
<feature type="transmembrane region" description="Helical" evidence="7">
    <location>
        <begin position="463"/>
        <end position="496"/>
    </location>
</feature>
<dbReference type="PANTHER" id="PTHR30572:SF4">
    <property type="entry name" value="ABC TRANSPORTER PERMEASE YTRF"/>
    <property type="match status" value="1"/>
</dbReference>
<keyword evidence="2" id="KW-1003">Cell membrane</keyword>
<keyword evidence="5 7" id="KW-0472">Membrane</keyword>
<dbReference type="Pfam" id="PF02687">
    <property type="entry name" value="FtsX"/>
    <property type="match status" value="2"/>
</dbReference>
<feature type="transmembrane region" description="Helical" evidence="7">
    <location>
        <begin position="378"/>
        <end position="398"/>
    </location>
</feature>
<comment type="caution">
    <text evidence="10">The sequence shown here is derived from an EMBL/GenBank/DDBJ whole genome shotgun (WGS) entry which is preliminary data.</text>
</comment>
<evidence type="ECO:0000313" key="10">
    <source>
        <dbReference type="EMBL" id="KFI97691.1"/>
    </source>
</evidence>
<dbReference type="GO" id="GO:0005886">
    <property type="term" value="C:plasma membrane"/>
    <property type="evidence" value="ECO:0007669"/>
    <property type="project" value="UniProtKB-SubCell"/>
</dbReference>
<keyword evidence="3 7" id="KW-0812">Transmembrane</keyword>
<comment type="similarity">
    <text evidence="6">Belongs to the ABC-4 integral membrane protein family.</text>
</comment>
<feature type="transmembrane region" description="Helical" evidence="7">
    <location>
        <begin position="419"/>
        <end position="443"/>
    </location>
</feature>
<evidence type="ECO:0000256" key="4">
    <source>
        <dbReference type="ARBA" id="ARBA00022989"/>
    </source>
</evidence>
<evidence type="ECO:0000259" key="9">
    <source>
        <dbReference type="Pfam" id="PF12704"/>
    </source>
</evidence>
<evidence type="ECO:0000313" key="11">
    <source>
        <dbReference type="Proteomes" id="UP000029091"/>
    </source>
</evidence>
<feature type="transmembrane region" description="Helical" evidence="7">
    <location>
        <begin position="326"/>
        <end position="353"/>
    </location>
</feature>
<proteinExistence type="inferred from homology"/>
<dbReference type="EMBL" id="JGZQ01000005">
    <property type="protein sequence ID" value="KFI97691.1"/>
    <property type="molecule type" value="Genomic_DNA"/>
</dbReference>
<evidence type="ECO:0000256" key="6">
    <source>
        <dbReference type="ARBA" id="ARBA00038076"/>
    </source>
</evidence>
<gene>
    <name evidence="10" type="ORF">BSTER_1458</name>
</gene>
<evidence type="ECO:0000256" key="5">
    <source>
        <dbReference type="ARBA" id="ARBA00023136"/>
    </source>
</evidence>
<dbReference type="InterPro" id="IPR003838">
    <property type="entry name" value="ABC3_permease_C"/>
</dbReference>
<comment type="subcellular location">
    <subcellularLocation>
        <location evidence="1">Cell membrane</location>
        <topology evidence="1">Multi-pass membrane protein</topology>
    </subcellularLocation>
</comment>
<sequence>MIRIGLRDARSHFGRFIMSIVAIALGVSFVVGSFCFREMLNNQVSQMMSTNADHDVYVRGSQEKKKDSSAMSMGSTKSYNDVDVDLAGTIAKVDGVSSARVVHMLSGVVLLDKHGDAVTTMGSPTLAIGMGKSSPWRSAKFTTGTWPKNGDEIALHSFAAEQSGLKVGDKTKIVYPDGAHKVTVSGIFTTDASQAGAIIIAIDPVTAKEKASKQSDDPDKTSLISVYGNKTTPLDDNAQQQLADRINKALPRSAKAHAITGDEYRDESTKSTQDALGFIQPLILIFAVIALFVGSFIIANTFSMIVRESMRGYALLRSIGASPLQVFSTVIVQALLLGLVGSLAGIGLGWGMVKLIASGLANMGMPLTGATNPTVSDMLVGLVVGIVVTLIGAALPARNAALAPPIQAMNETVNPEKPVLARGILGTVMVLLGFLSWGFTYALAAADGDGGPTPWKALNSIAVGWPLGIGAALAVIGVIVAGPAYVSTAGAVLGWLPSKAFTVTGRLAQRNISRSKRRTSNTAAALFVGVAIVSCLGVVATSAKASVNSLVDTGLKADFAVSSASAGQIPDQAIKDIKKVDGVNHVVSNRVVLGVKYDGKAINGFTFATQPELFTKIFAAETTEGDAAAALKDGKLLVGKTIADDRGWHVGQKVKATAENIVVDKEATAKAQADYQAKVQAHVQELQSQAQQLAASGDSAGAQAKASEIEQYTNDAKNVDPKTLVKTKKVTTGKTLTIGAIVSNSVYRDFAIVNDDLAEQIGNKQTMFVMQAFVTDKRGADTAQVKKALKKTIKKYYTIVVFDRDEYKSTMSSMIDQMLMVLYALLALSIIIAIFGIVNTLALSVSERTKEIGLLRAIGTSRGQVRGMLGIEAAIISVFGTVLGLVVGVAAGVVIRAVYASEGLETLAIPWLQLLVFLLLSIVVGLVSSISPASRALKQPVLDAVASE</sequence>
<dbReference type="PANTHER" id="PTHR30572">
    <property type="entry name" value="MEMBRANE COMPONENT OF TRANSPORTER-RELATED"/>
    <property type="match status" value="1"/>
</dbReference>
<feature type="transmembrane region" description="Helical" evidence="7">
    <location>
        <begin position="282"/>
        <end position="306"/>
    </location>
</feature>
<dbReference type="GO" id="GO:0022857">
    <property type="term" value="F:transmembrane transporter activity"/>
    <property type="evidence" value="ECO:0007669"/>
    <property type="project" value="TreeGrafter"/>
</dbReference>
<dbReference type="Pfam" id="PF12704">
    <property type="entry name" value="MacB_PCD"/>
    <property type="match status" value="1"/>
</dbReference>
<keyword evidence="4 7" id="KW-1133">Transmembrane helix</keyword>
<feature type="transmembrane region" description="Helical" evidence="7">
    <location>
        <begin position="523"/>
        <end position="543"/>
    </location>
</feature>
<feature type="domain" description="ABC3 transporter permease C-terminal" evidence="8">
    <location>
        <begin position="824"/>
        <end position="940"/>
    </location>
</feature>
<feature type="domain" description="ABC3 transporter permease C-terminal" evidence="8">
    <location>
        <begin position="285"/>
        <end position="401"/>
    </location>
</feature>
<feature type="transmembrane region" description="Helical" evidence="7">
    <location>
        <begin position="867"/>
        <end position="899"/>
    </location>
</feature>
<organism evidence="10 11">
    <name type="scientific">Bifidobacterium adolescentis JCM 15918</name>
    <dbReference type="NCBI Taxonomy" id="1437612"/>
    <lineage>
        <taxon>Bacteria</taxon>
        <taxon>Bacillati</taxon>
        <taxon>Actinomycetota</taxon>
        <taxon>Actinomycetes</taxon>
        <taxon>Bifidobacteriales</taxon>
        <taxon>Bifidobacteriaceae</taxon>
        <taxon>Bifidobacterium</taxon>
    </lineage>
</organism>
<evidence type="ECO:0000256" key="2">
    <source>
        <dbReference type="ARBA" id="ARBA00022475"/>
    </source>
</evidence>